<dbReference type="SUPFAM" id="SSF53748">
    <property type="entry name" value="Phosphoglycerate kinase"/>
    <property type="match status" value="1"/>
</dbReference>
<name>D1YY18_METPS</name>
<dbReference type="GO" id="GO:0006094">
    <property type="term" value="P:gluconeogenesis"/>
    <property type="evidence" value="ECO:0007669"/>
    <property type="project" value="TreeGrafter"/>
</dbReference>
<dbReference type="HAMAP" id="MF_00145">
    <property type="entry name" value="Phosphoglyc_kinase"/>
    <property type="match status" value="1"/>
</dbReference>
<keyword evidence="12 13" id="KW-0324">Glycolysis</keyword>
<comment type="caution">
    <text evidence="13">Lacks conserved residue(s) required for the propagation of feature annotation.</text>
</comment>
<dbReference type="GO" id="GO:0005524">
    <property type="term" value="F:ATP binding"/>
    <property type="evidence" value="ECO:0007669"/>
    <property type="project" value="UniProtKB-KW"/>
</dbReference>
<comment type="catalytic activity">
    <reaction evidence="1 13 16">
        <text>(2R)-3-phosphoglycerate + ATP = (2R)-3-phospho-glyceroyl phosphate + ADP</text>
        <dbReference type="Rhea" id="RHEA:14801"/>
        <dbReference type="ChEBI" id="CHEBI:30616"/>
        <dbReference type="ChEBI" id="CHEBI:57604"/>
        <dbReference type="ChEBI" id="CHEBI:58272"/>
        <dbReference type="ChEBI" id="CHEBI:456216"/>
        <dbReference type="EC" id="2.7.2.3"/>
    </reaction>
</comment>
<feature type="binding site" evidence="14">
    <location>
        <position position="37"/>
    </location>
    <ligand>
        <name>(2R)-3-phosphoglycerate</name>
        <dbReference type="ChEBI" id="CHEBI:58272"/>
    </ligand>
</feature>
<dbReference type="InterPro" id="IPR001576">
    <property type="entry name" value="Phosphoglycerate_kinase"/>
</dbReference>
<keyword evidence="9 13" id="KW-0547">Nucleotide-binding</keyword>
<dbReference type="UniPathway" id="UPA00109">
    <property type="reaction ID" value="UER00185"/>
</dbReference>
<evidence type="ECO:0000313" key="17">
    <source>
        <dbReference type="EMBL" id="BAI61340.1"/>
    </source>
</evidence>
<feature type="binding site" evidence="13 14">
    <location>
        <begin position="21"/>
        <end position="23"/>
    </location>
    <ligand>
        <name>substrate</name>
    </ligand>
</feature>
<evidence type="ECO:0000256" key="16">
    <source>
        <dbReference type="RuleBase" id="RU000532"/>
    </source>
</evidence>
<feature type="binding site" evidence="13">
    <location>
        <position position="119"/>
    </location>
    <ligand>
        <name>substrate</name>
    </ligand>
</feature>
<evidence type="ECO:0000256" key="14">
    <source>
        <dbReference type="PIRSR" id="PIRSR000724-1"/>
    </source>
</evidence>
<evidence type="ECO:0000256" key="11">
    <source>
        <dbReference type="ARBA" id="ARBA00022840"/>
    </source>
</evidence>
<evidence type="ECO:0000256" key="4">
    <source>
        <dbReference type="ARBA" id="ARBA00011245"/>
    </source>
</evidence>
<feature type="binding site" evidence="14">
    <location>
        <position position="119"/>
    </location>
    <ligand>
        <name>(2R)-3-phosphoglycerate</name>
        <dbReference type="ChEBI" id="CHEBI:58272"/>
    </ligand>
</feature>
<keyword evidence="7 13" id="KW-0963">Cytoplasm</keyword>
<evidence type="ECO:0000256" key="5">
    <source>
        <dbReference type="ARBA" id="ARBA00013061"/>
    </source>
</evidence>
<dbReference type="FunFam" id="3.40.50.1260:FF:000031">
    <property type="entry name" value="Phosphoglycerate kinase 1"/>
    <property type="match status" value="1"/>
</dbReference>
<feature type="binding site" evidence="14">
    <location>
        <position position="152"/>
    </location>
    <ligand>
        <name>(2R)-3-phosphoglycerate</name>
        <dbReference type="ChEBI" id="CHEBI:58272"/>
    </ligand>
</feature>
<dbReference type="InParanoid" id="D1YY18"/>
<keyword evidence="11 13" id="KW-0067">ATP-binding</keyword>
<dbReference type="KEGG" id="mpd:MCP_1268"/>
<evidence type="ECO:0000256" key="3">
    <source>
        <dbReference type="ARBA" id="ARBA00008982"/>
    </source>
</evidence>
<evidence type="ECO:0000256" key="9">
    <source>
        <dbReference type="ARBA" id="ARBA00022741"/>
    </source>
</evidence>
<dbReference type="PROSITE" id="PS00111">
    <property type="entry name" value="PGLYCERATE_KINASE"/>
    <property type="match status" value="1"/>
</dbReference>
<dbReference type="OrthoDB" id="6575at2157"/>
<dbReference type="GO" id="GO:0006096">
    <property type="term" value="P:glycolytic process"/>
    <property type="evidence" value="ECO:0007669"/>
    <property type="project" value="UniProtKB-UniRule"/>
</dbReference>
<dbReference type="InterPro" id="IPR015824">
    <property type="entry name" value="Phosphoglycerate_kinase_N"/>
</dbReference>
<accession>D1YY18</accession>
<evidence type="ECO:0000256" key="6">
    <source>
        <dbReference type="ARBA" id="ARBA00016471"/>
    </source>
</evidence>
<proteinExistence type="inferred from homology"/>
<dbReference type="Gene3D" id="3.40.50.1260">
    <property type="entry name" value="Phosphoglycerate kinase, N-terminal domain"/>
    <property type="match status" value="2"/>
</dbReference>
<dbReference type="PRINTS" id="PR00477">
    <property type="entry name" value="PHGLYCKINASE"/>
</dbReference>
<reference evidence="17 18" key="1">
    <citation type="journal article" date="2007" name="Appl. Environ. Microbiol.">
        <title>Isolation of key methanogens for global methane emission from rice paddy fields: a novel isolate affiliated with the clone cluster rice cluster I.</title>
        <authorList>
            <person name="Sakai S."/>
            <person name="Imachi H."/>
            <person name="Sekiguchi Y."/>
            <person name="Ohashi A."/>
            <person name="Harada H."/>
            <person name="Kamagata Y."/>
        </authorList>
    </citation>
    <scope>NUCLEOTIDE SEQUENCE [LARGE SCALE GENOMIC DNA]</scope>
    <source>
        <strain evidence="18">DSM 17711 / JCM 13418 / NBRC 101707 / SANAE</strain>
    </source>
</reference>
<dbReference type="PANTHER" id="PTHR11406">
    <property type="entry name" value="PHOSPHOGLYCERATE KINASE"/>
    <property type="match status" value="1"/>
</dbReference>
<feature type="binding site" evidence="13 14">
    <location>
        <begin position="60"/>
        <end position="63"/>
    </location>
    <ligand>
        <name>substrate</name>
    </ligand>
</feature>
<dbReference type="InterPro" id="IPR015911">
    <property type="entry name" value="Phosphoglycerate_kinase_CS"/>
</dbReference>
<dbReference type="GO" id="GO:0005829">
    <property type="term" value="C:cytosol"/>
    <property type="evidence" value="ECO:0007669"/>
    <property type="project" value="TreeGrafter"/>
</dbReference>
<evidence type="ECO:0000256" key="7">
    <source>
        <dbReference type="ARBA" id="ARBA00022490"/>
    </source>
</evidence>
<feature type="binding site" evidence="13 15">
    <location>
        <position position="202"/>
    </location>
    <ligand>
        <name>ATP</name>
        <dbReference type="ChEBI" id="CHEBI:30616"/>
    </ligand>
</feature>
<organism evidence="17 18">
    <name type="scientific">Methanocella paludicola (strain DSM 17711 / JCM 13418 / NBRC 101707 / SANAE)</name>
    <dbReference type="NCBI Taxonomy" id="304371"/>
    <lineage>
        <taxon>Archaea</taxon>
        <taxon>Methanobacteriati</taxon>
        <taxon>Methanobacteriota</taxon>
        <taxon>Stenosarchaea group</taxon>
        <taxon>Methanomicrobia</taxon>
        <taxon>Methanocellales</taxon>
        <taxon>Methanocellaceae</taxon>
        <taxon>Methanocella</taxon>
    </lineage>
</organism>
<dbReference type="CDD" id="cd00318">
    <property type="entry name" value="Phosphoglycerate_kinase"/>
    <property type="match status" value="1"/>
</dbReference>
<dbReference type="GO" id="GO:0043531">
    <property type="term" value="F:ADP binding"/>
    <property type="evidence" value="ECO:0007669"/>
    <property type="project" value="TreeGrafter"/>
</dbReference>
<evidence type="ECO:0000256" key="2">
    <source>
        <dbReference type="ARBA" id="ARBA00004838"/>
    </source>
</evidence>
<dbReference type="Proteomes" id="UP000001882">
    <property type="component" value="Chromosome"/>
</dbReference>
<dbReference type="PATRIC" id="fig|304371.9.peg.1305"/>
<comment type="subcellular location">
    <subcellularLocation>
        <location evidence="13">Cytoplasm</location>
    </subcellularLocation>
</comment>
<evidence type="ECO:0000256" key="1">
    <source>
        <dbReference type="ARBA" id="ARBA00000642"/>
    </source>
</evidence>
<dbReference type="PANTHER" id="PTHR11406:SF23">
    <property type="entry name" value="PHOSPHOGLYCERATE KINASE 1, CHLOROPLASTIC-RELATED"/>
    <property type="match status" value="1"/>
</dbReference>
<evidence type="ECO:0000256" key="15">
    <source>
        <dbReference type="PIRSR" id="PIRSR000724-2"/>
    </source>
</evidence>
<reference evidence="17 18" key="2">
    <citation type="journal article" date="2008" name="Int. J. Syst. Evol. Microbiol.">
        <title>Methanocella paludicola gen. nov., sp. nov., a methane-producing archaeon, the first isolate of the lineage 'Rice Cluster I', and proposal of the new archaeal order Methanocellales ord. nov.</title>
        <authorList>
            <person name="Sakai S."/>
            <person name="Imachi H."/>
            <person name="Hanada S."/>
            <person name="Ohashi A."/>
            <person name="Harada H."/>
            <person name="Kamagata Y."/>
        </authorList>
    </citation>
    <scope>NUCLEOTIDE SEQUENCE [LARGE SCALE GENOMIC DNA]</scope>
    <source>
        <strain evidence="18">DSM 17711 / JCM 13418 / NBRC 101707 / SANAE</strain>
    </source>
</reference>
<evidence type="ECO:0000256" key="13">
    <source>
        <dbReference type="HAMAP-Rule" id="MF_00145"/>
    </source>
</evidence>
<comment type="pathway">
    <text evidence="2 13">Carbohydrate degradation; glycolysis; pyruvate from D-glyceraldehyde 3-phosphate: step 2/5.</text>
</comment>
<dbReference type="PIRSF" id="PIRSF000724">
    <property type="entry name" value="Pgk"/>
    <property type="match status" value="1"/>
</dbReference>
<comment type="similarity">
    <text evidence="3 13 16">Belongs to the phosphoglycerate kinase family.</text>
</comment>
<dbReference type="GeneID" id="8681247"/>
<keyword evidence="18" id="KW-1185">Reference proteome</keyword>
<feature type="binding site" evidence="13">
    <location>
        <position position="152"/>
    </location>
    <ligand>
        <name>substrate</name>
    </ligand>
</feature>
<dbReference type="Pfam" id="PF00162">
    <property type="entry name" value="PGK"/>
    <property type="match status" value="1"/>
</dbReference>
<protein>
    <recommendedName>
        <fullName evidence="6 13">Phosphoglycerate kinase</fullName>
        <ecNumber evidence="5 13">2.7.2.3</ecNumber>
    </recommendedName>
</protein>
<dbReference type="RefSeq" id="WP_012900019.1">
    <property type="nucleotide sequence ID" value="NC_013665.1"/>
</dbReference>
<dbReference type="InterPro" id="IPR036043">
    <property type="entry name" value="Phosphoglycerate_kinase_sf"/>
</dbReference>
<dbReference type="FunFam" id="3.40.50.1260:FF:000006">
    <property type="entry name" value="Phosphoglycerate kinase"/>
    <property type="match status" value="1"/>
</dbReference>
<reference evidence="18" key="3">
    <citation type="journal article" date="2011" name="PLoS ONE">
        <title>Genome sequence of a mesophilic hydrogenotrophic methanogen Methanocella paludicola, the first cultivated representative of the order Methanocellales.</title>
        <authorList>
            <person name="Sakai S."/>
            <person name="Takaki Y."/>
            <person name="Shimamura S."/>
            <person name="Sekine M."/>
            <person name="Tajima T."/>
            <person name="Kosugi H."/>
            <person name="Ichikawa N."/>
            <person name="Tasumi E."/>
            <person name="Hiraki A.T."/>
            <person name="Shimizu A."/>
            <person name="Kato Y."/>
            <person name="Nishiko R."/>
            <person name="Mori K."/>
            <person name="Fujita N."/>
            <person name="Imachi H."/>
            <person name="Takai K."/>
        </authorList>
    </citation>
    <scope>NUCLEOTIDE SEQUENCE [LARGE SCALE GENOMIC DNA]</scope>
    <source>
        <strain evidence="18">DSM 17711 / JCM 13418 / NBRC 101707 / SANAE</strain>
    </source>
</reference>
<dbReference type="AlphaFoldDB" id="D1YY18"/>
<dbReference type="GO" id="GO:0004618">
    <property type="term" value="F:phosphoglycerate kinase activity"/>
    <property type="evidence" value="ECO:0007669"/>
    <property type="project" value="UniProtKB-UniRule"/>
</dbReference>
<comment type="subunit">
    <text evidence="4 13">Monomer.</text>
</comment>
<evidence type="ECO:0000256" key="8">
    <source>
        <dbReference type="ARBA" id="ARBA00022679"/>
    </source>
</evidence>
<dbReference type="EMBL" id="AP011532">
    <property type="protein sequence ID" value="BAI61340.1"/>
    <property type="molecule type" value="Genomic_DNA"/>
</dbReference>
<dbReference type="STRING" id="304371.MCP_1268"/>
<gene>
    <name evidence="17" type="primary">pgk-2</name>
    <name evidence="13" type="synonym">pgk</name>
    <name evidence="17" type="ordered locus">MCP_1268</name>
</gene>
<keyword evidence="8 13" id="KW-0808">Transferase</keyword>
<feature type="binding site" evidence="13">
    <location>
        <position position="37"/>
    </location>
    <ligand>
        <name>substrate</name>
    </ligand>
</feature>
<sequence>MTIKTVKDVDVTSKKVLVRVDFNVPMGENGDIRDDTRIRVCLPTIRHLVDKRARVILCSHLDRPKGKIVESLRLAPVARRLSELLGKPVESLRECTGPAVEKAVSAMRDGDIVLLENLRFYPGEEKNDPGFARALARLADIYVNDAFSASHRAHASVVGITDYLPSVAGFLMEKELNILGKLLENPAKPFAAVIGGAKVSDKLEVLDNIVTRVSMFLLGGGMAATFLKSEGYRTGKSLVEDDKLQYVRDLSEKARSLDVGLFLPIDVVISETLDGSTPARTVAVSDIPDGWAIADIGPQTISNYIRELKKCKTVFWNGPMGVFEVPEFSKGTREIATAISNLDAVTVVGGGSTTEAVNSLGLADKITHISTGGGATLEFLSGKPLPGVTALAEASGRILARTG</sequence>
<evidence type="ECO:0000313" key="18">
    <source>
        <dbReference type="Proteomes" id="UP000001882"/>
    </source>
</evidence>
<evidence type="ECO:0000256" key="12">
    <source>
        <dbReference type="ARBA" id="ARBA00023152"/>
    </source>
</evidence>
<keyword evidence="10 13" id="KW-0418">Kinase</keyword>
<evidence type="ECO:0000256" key="10">
    <source>
        <dbReference type="ARBA" id="ARBA00022777"/>
    </source>
</evidence>
<feature type="binding site" evidence="13 15">
    <location>
        <position position="324"/>
    </location>
    <ligand>
        <name>ATP</name>
        <dbReference type="ChEBI" id="CHEBI:30616"/>
    </ligand>
</feature>
<dbReference type="eggNOG" id="arCOG00496">
    <property type="taxonomic scope" value="Archaea"/>
</dbReference>
<dbReference type="EC" id="2.7.2.3" evidence="5 13"/>